<dbReference type="InterPro" id="IPR032508">
    <property type="entry name" value="FecR_C"/>
</dbReference>
<accession>A0A1Q5ZV98</accession>
<sequence length="387" mass="43017">MERKEDIHILFEKYLENKVSEEELRQLLYHFNVAEDKAILTGLIMDEMAKEVIISGQDETIQSIADNIERKIFPVHQPVRKLRRLPSIWAAAAILLFAVSVTAYLYISKSKSDNEQIGRIKNDALPGGSRAILILANGQKIDLTKAKNGTLASQAGSVISKNASGQIGYTASKNNSTVVNYNIIQTPKGGEYQVVLPDGTKVWLNAASSLKYPTSFTSLKDRNVELTGEAYFEVAHNKQQPFHVKTALQSVEVLGTHFNIMAYPDEQTITTTLLEGAVKVSKEGNFKLLKPGQEALVEEDIKIRDADVDAAVAWKNGRTYFKDANIPTMMRSLSRWYNIEVIYRGEIHNELFTGGISRKSNLSSLLKILSSGGIHATIEDHKLIVTP</sequence>
<dbReference type="Gene3D" id="3.55.50.30">
    <property type="match status" value="1"/>
</dbReference>
<evidence type="ECO:0000256" key="1">
    <source>
        <dbReference type="SAM" id="Phobius"/>
    </source>
</evidence>
<keyword evidence="5" id="KW-1185">Reference proteome</keyword>
<dbReference type="FunFam" id="2.60.120.1440:FF:000001">
    <property type="entry name" value="Putative anti-sigma factor"/>
    <property type="match status" value="1"/>
</dbReference>
<dbReference type="PANTHER" id="PTHR30273:SF2">
    <property type="entry name" value="PROTEIN FECR"/>
    <property type="match status" value="1"/>
</dbReference>
<dbReference type="Pfam" id="PF04773">
    <property type="entry name" value="FecR"/>
    <property type="match status" value="1"/>
</dbReference>
<dbReference type="PANTHER" id="PTHR30273">
    <property type="entry name" value="PERIPLASMIC SIGNAL SENSOR AND SIGMA FACTOR ACTIVATOR FECR-RELATED"/>
    <property type="match status" value="1"/>
</dbReference>
<dbReference type="EMBL" id="MPPL01000001">
    <property type="protein sequence ID" value="OKS85702.1"/>
    <property type="molecule type" value="Genomic_DNA"/>
</dbReference>
<dbReference type="InterPro" id="IPR012373">
    <property type="entry name" value="Ferrdict_sens_TM"/>
</dbReference>
<evidence type="ECO:0000259" key="2">
    <source>
        <dbReference type="Pfam" id="PF04773"/>
    </source>
</evidence>
<dbReference type="STRING" id="1302689.RG47T_1148"/>
<name>A0A1Q5ZV98_9SPHI</name>
<evidence type="ECO:0000313" key="4">
    <source>
        <dbReference type="EMBL" id="OKS85702.1"/>
    </source>
</evidence>
<dbReference type="Gene3D" id="2.60.120.1440">
    <property type="match status" value="1"/>
</dbReference>
<keyword evidence="1" id="KW-1133">Transmembrane helix</keyword>
<dbReference type="RefSeq" id="WP_074488500.1">
    <property type="nucleotide sequence ID" value="NZ_FPAM01000002.1"/>
</dbReference>
<feature type="domain" description="FecR protein" evidence="2">
    <location>
        <begin position="184"/>
        <end position="279"/>
    </location>
</feature>
<keyword evidence="1" id="KW-0472">Membrane</keyword>
<feature type="domain" description="Protein FecR C-terminal" evidence="3">
    <location>
        <begin position="319"/>
        <end position="385"/>
    </location>
</feature>
<gene>
    <name evidence="4" type="ORF">RG47T_1148</name>
</gene>
<evidence type="ECO:0008006" key="6">
    <source>
        <dbReference type="Google" id="ProtNLM"/>
    </source>
</evidence>
<dbReference type="InterPro" id="IPR006860">
    <property type="entry name" value="FecR"/>
</dbReference>
<dbReference type="OrthoDB" id="1099963at2"/>
<dbReference type="Pfam" id="PF16344">
    <property type="entry name" value="FecR_C"/>
    <property type="match status" value="1"/>
</dbReference>
<protein>
    <recommendedName>
        <fullName evidence="6">FecR protein domain-containing protein</fullName>
    </recommendedName>
</protein>
<dbReference type="AlphaFoldDB" id="A0A1Q5ZV98"/>
<comment type="caution">
    <text evidence="4">The sequence shown here is derived from an EMBL/GenBank/DDBJ whole genome shotgun (WGS) entry which is preliminary data.</text>
</comment>
<reference evidence="4 5" key="1">
    <citation type="submission" date="2016-11" db="EMBL/GenBank/DDBJ databases">
        <title>Whole Genome Sequencing of Mucilaginibacter polytrichastri RG4-7(T) isolated from the moss sample.</title>
        <authorList>
            <person name="Li Y."/>
        </authorList>
    </citation>
    <scope>NUCLEOTIDE SEQUENCE [LARGE SCALE GENOMIC DNA]</scope>
    <source>
        <strain evidence="4 5">RG4-7</strain>
    </source>
</reference>
<keyword evidence="1" id="KW-0812">Transmembrane</keyword>
<dbReference type="Proteomes" id="UP000186720">
    <property type="component" value="Unassembled WGS sequence"/>
</dbReference>
<organism evidence="4 5">
    <name type="scientific">Mucilaginibacter polytrichastri</name>
    <dbReference type="NCBI Taxonomy" id="1302689"/>
    <lineage>
        <taxon>Bacteria</taxon>
        <taxon>Pseudomonadati</taxon>
        <taxon>Bacteroidota</taxon>
        <taxon>Sphingobacteriia</taxon>
        <taxon>Sphingobacteriales</taxon>
        <taxon>Sphingobacteriaceae</taxon>
        <taxon>Mucilaginibacter</taxon>
    </lineage>
</organism>
<dbReference type="GO" id="GO:0016989">
    <property type="term" value="F:sigma factor antagonist activity"/>
    <property type="evidence" value="ECO:0007669"/>
    <property type="project" value="TreeGrafter"/>
</dbReference>
<feature type="transmembrane region" description="Helical" evidence="1">
    <location>
        <begin position="88"/>
        <end position="107"/>
    </location>
</feature>
<evidence type="ECO:0000259" key="3">
    <source>
        <dbReference type="Pfam" id="PF16344"/>
    </source>
</evidence>
<evidence type="ECO:0000313" key="5">
    <source>
        <dbReference type="Proteomes" id="UP000186720"/>
    </source>
</evidence>
<proteinExistence type="predicted"/>